<sequence length="156" mass="17550">MPKFKAPIYKTGINTCADVPDAITRKMKPTKGKIHVKGTVNGFPFVKTLVPVKGRPYRLFVNAPTLKGANTAIGEVAVFVITQDLHKIKKQYTMSPAFRRQLQVHKVLKDFNALTPARQQDILKYLSFVTKEETLLKHVGKIVQKLKAGEKNIRIP</sequence>
<evidence type="ECO:0000313" key="2">
    <source>
        <dbReference type="Proteomes" id="UP000184212"/>
    </source>
</evidence>
<dbReference type="SUPFAM" id="SSF141694">
    <property type="entry name" value="AF2212/PG0164-like"/>
    <property type="match status" value="1"/>
</dbReference>
<dbReference type="InterPro" id="IPR015018">
    <property type="entry name" value="DUF1905"/>
</dbReference>
<reference evidence="1 2" key="1">
    <citation type="submission" date="2016-11" db="EMBL/GenBank/DDBJ databases">
        <authorList>
            <person name="Jaros S."/>
            <person name="Januszkiewicz K."/>
            <person name="Wedrychowicz H."/>
        </authorList>
    </citation>
    <scope>NUCLEOTIDE SEQUENCE [LARGE SCALE GENOMIC DNA]</scope>
    <source>
        <strain evidence="1 2">DSM 24574</strain>
    </source>
</reference>
<dbReference type="OrthoDB" id="2243618at2"/>
<keyword evidence="2" id="KW-1185">Reference proteome</keyword>
<evidence type="ECO:0000313" key="1">
    <source>
        <dbReference type="EMBL" id="SHH36484.1"/>
    </source>
</evidence>
<dbReference type="InterPro" id="IPR037079">
    <property type="entry name" value="AF2212/PG0164-like_sf"/>
</dbReference>
<gene>
    <name evidence="1" type="ORF">SAMN04488109_3873</name>
</gene>
<proteinExistence type="predicted"/>
<accession>A0A1M5SD67</accession>
<dbReference type="Proteomes" id="UP000184212">
    <property type="component" value="Unassembled WGS sequence"/>
</dbReference>
<dbReference type="Pfam" id="PF08922">
    <property type="entry name" value="DUF1905"/>
    <property type="match status" value="1"/>
</dbReference>
<dbReference type="STRING" id="947013.SAMN04488109_3873"/>
<organism evidence="1 2">
    <name type="scientific">Chryseolinea serpens</name>
    <dbReference type="NCBI Taxonomy" id="947013"/>
    <lineage>
        <taxon>Bacteria</taxon>
        <taxon>Pseudomonadati</taxon>
        <taxon>Bacteroidota</taxon>
        <taxon>Cytophagia</taxon>
        <taxon>Cytophagales</taxon>
        <taxon>Fulvivirgaceae</taxon>
        <taxon>Chryseolinea</taxon>
    </lineage>
</organism>
<dbReference type="RefSeq" id="WP_073137063.1">
    <property type="nucleotide sequence ID" value="NZ_FQWQ01000002.1"/>
</dbReference>
<dbReference type="EMBL" id="FQWQ01000002">
    <property type="protein sequence ID" value="SHH36484.1"/>
    <property type="molecule type" value="Genomic_DNA"/>
</dbReference>
<protein>
    <submittedName>
        <fullName evidence="1">Bacteriocin-protection, YdeI or OmpD-Associated</fullName>
    </submittedName>
</protein>
<dbReference type="Gene3D" id="2.40.30.100">
    <property type="entry name" value="AF2212/PG0164-like"/>
    <property type="match status" value="1"/>
</dbReference>
<name>A0A1M5SD67_9BACT</name>
<dbReference type="AlphaFoldDB" id="A0A1M5SD67"/>